<dbReference type="Pfam" id="PF02544">
    <property type="entry name" value="Steroid_dh"/>
    <property type="match status" value="1"/>
</dbReference>
<keyword evidence="6" id="KW-0560">Oxidoreductase</keyword>
<protein>
    <submittedName>
        <fullName evidence="11">Steroid reductase</fullName>
    </submittedName>
</protein>
<evidence type="ECO:0000313" key="12">
    <source>
        <dbReference type="Proteomes" id="UP000235023"/>
    </source>
</evidence>
<proteinExistence type="inferred from homology"/>
<evidence type="ECO:0000256" key="4">
    <source>
        <dbReference type="ARBA" id="ARBA00022692"/>
    </source>
</evidence>
<evidence type="ECO:0000256" key="1">
    <source>
        <dbReference type="ARBA" id="ARBA00004141"/>
    </source>
</evidence>
<comment type="subcellular location">
    <subcellularLocation>
        <location evidence="1">Membrane</location>
        <topology evidence="1">Multi-pass membrane protein</topology>
    </subcellularLocation>
</comment>
<feature type="transmembrane region" description="Helical" evidence="9">
    <location>
        <begin position="269"/>
        <end position="288"/>
    </location>
</feature>
<organism evidence="11 12">
    <name type="scientific">Aspergillus taichungensis</name>
    <dbReference type="NCBI Taxonomy" id="482145"/>
    <lineage>
        <taxon>Eukaryota</taxon>
        <taxon>Fungi</taxon>
        <taxon>Dikarya</taxon>
        <taxon>Ascomycota</taxon>
        <taxon>Pezizomycotina</taxon>
        <taxon>Eurotiomycetes</taxon>
        <taxon>Eurotiomycetidae</taxon>
        <taxon>Eurotiales</taxon>
        <taxon>Aspergillaceae</taxon>
        <taxon>Aspergillus</taxon>
        <taxon>Aspergillus subgen. Circumdati</taxon>
    </lineage>
</organism>
<dbReference type="AlphaFoldDB" id="A0A2J5HX41"/>
<evidence type="ECO:0000313" key="11">
    <source>
        <dbReference type="EMBL" id="PLN81995.1"/>
    </source>
</evidence>
<feature type="transmembrane region" description="Helical" evidence="9">
    <location>
        <begin position="93"/>
        <end position="113"/>
    </location>
</feature>
<dbReference type="GO" id="GO:0016020">
    <property type="term" value="C:membrane"/>
    <property type="evidence" value="ECO:0007669"/>
    <property type="project" value="UniProtKB-SubCell"/>
</dbReference>
<evidence type="ECO:0000259" key="10">
    <source>
        <dbReference type="Pfam" id="PF02544"/>
    </source>
</evidence>
<evidence type="ECO:0000256" key="3">
    <source>
        <dbReference type="ARBA" id="ARBA00022516"/>
    </source>
</evidence>
<sequence length="316" mass="35865">MASTTINLAVVSSGKPIRNLPKQLRVASNAHTNELYRSVAAASRLSIHRLRITQGRDRIPVSDSADLTVKEFGLEEKDTIHVKDLGPQISWRTVYIAEYLGPALIPVLFLFPLRPYLYMYNEIVDTMPEPNKRQQLLCALLTIHFIKREYESMFVHRFSNATMPARNIVKNTSYYWLMVSSMAYQAFRPGPTSATPTPISKTAMLCIGVALFVFGELANMNAHFVLRDLRRPGSSERGIPCGLGFGMVTCPHYLFEIVSWVGIYLVGGIRNWSILVFIVVGSVQMALWSKKRERRYRLEFGGRYKPKRFVMIPGVV</sequence>
<keyword evidence="3" id="KW-0444">Lipid biosynthesis</keyword>
<dbReference type="EMBL" id="KZ559531">
    <property type="protein sequence ID" value="PLN81995.1"/>
    <property type="molecule type" value="Genomic_DNA"/>
</dbReference>
<dbReference type="PROSITE" id="PS50244">
    <property type="entry name" value="S5A_REDUCTASE"/>
    <property type="match status" value="1"/>
</dbReference>
<dbReference type="OrthoDB" id="540503at2759"/>
<evidence type="ECO:0000256" key="8">
    <source>
        <dbReference type="ARBA" id="ARBA00023136"/>
    </source>
</evidence>
<dbReference type="GO" id="GO:0016627">
    <property type="term" value="F:oxidoreductase activity, acting on the CH-CH group of donors"/>
    <property type="evidence" value="ECO:0007669"/>
    <property type="project" value="InterPro"/>
</dbReference>
<feature type="domain" description="3-oxo-5-alpha-steroid 4-dehydrogenase C-terminal" evidence="10">
    <location>
        <begin position="162"/>
        <end position="315"/>
    </location>
</feature>
<evidence type="ECO:0000256" key="9">
    <source>
        <dbReference type="SAM" id="Phobius"/>
    </source>
</evidence>
<evidence type="ECO:0000256" key="7">
    <source>
        <dbReference type="ARBA" id="ARBA00023098"/>
    </source>
</evidence>
<dbReference type="InterPro" id="IPR039357">
    <property type="entry name" value="SRD5A/TECR"/>
</dbReference>
<evidence type="ECO:0000256" key="5">
    <source>
        <dbReference type="ARBA" id="ARBA00022989"/>
    </source>
</evidence>
<keyword evidence="12" id="KW-1185">Reference proteome</keyword>
<reference evidence="12" key="1">
    <citation type="submission" date="2017-12" db="EMBL/GenBank/DDBJ databases">
        <authorList>
            <consortium name="DOE Joint Genome Institute"/>
            <person name="Mondo S.J."/>
            <person name="Kjaerbolling I."/>
            <person name="Vesth T.C."/>
            <person name="Frisvad J.C."/>
            <person name="Nybo J.L."/>
            <person name="Theobald S."/>
            <person name="Kuo A."/>
            <person name="Bowyer P."/>
            <person name="Matsuda Y."/>
            <person name="Lyhne E.K."/>
            <person name="Kogle M.E."/>
            <person name="Clum A."/>
            <person name="Lipzen A."/>
            <person name="Salamov A."/>
            <person name="Ngan C.Y."/>
            <person name="Daum C."/>
            <person name="Chiniquy J."/>
            <person name="Barry K."/>
            <person name="LaButti K."/>
            <person name="Haridas S."/>
            <person name="Simmons B.A."/>
            <person name="Magnuson J.K."/>
            <person name="Mortensen U.H."/>
            <person name="Larsen T.O."/>
            <person name="Grigoriev I.V."/>
            <person name="Baker S.E."/>
            <person name="Andersen M.R."/>
            <person name="Nordberg H.P."/>
            <person name="Cantor M.N."/>
            <person name="Hua S.X."/>
        </authorList>
    </citation>
    <scope>NUCLEOTIDE SEQUENCE [LARGE SCALE GENOMIC DNA]</scope>
    <source>
        <strain evidence="12">IBT 19404</strain>
    </source>
</reference>
<dbReference type="InterPro" id="IPR001104">
    <property type="entry name" value="3-oxo-5_a-steroid_4-DH_C"/>
</dbReference>
<keyword evidence="4 9" id="KW-0812">Transmembrane</keyword>
<gene>
    <name evidence="11" type="ORF">BDW42DRAFT_185117</name>
</gene>
<evidence type="ECO:0000256" key="2">
    <source>
        <dbReference type="ARBA" id="ARBA00007742"/>
    </source>
</evidence>
<accession>A0A2J5HX41</accession>
<comment type="similarity">
    <text evidence="2">Belongs to the steroid 5-alpha reductase family.</text>
</comment>
<name>A0A2J5HX41_9EURO</name>
<dbReference type="Gene3D" id="1.20.120.1630">
    <property type="match status" value="1"/>
</dbReference>
<keyword evidence="7" id="KW-0443">Lipid metabolism</keyword>
<evidence type="ECO:0000256" key="6">
    <source>
        <dbReference type="ARBA" id="ARBA00023002"/>
    </source>
</evidence>
<dbReference type="Proteomes" id="UP000235023">
    <property type="component" value="Unassembled WGS sequence"/>
</dbReference>
<dbReference type="PANTHER" id="PTHR10556">
    <property type="entry name" value="3-OXO-5-ALPHA-STEROID 4-DEHYDROGENASE"/>
    <property type="match status" value="1"/>
</dbReference>
<dbReference type="GO" id="GO:0042761">
    <property type="term" value="P:very long-chain fatty acid biosynthetic process"/>
    <property type="evidence" value="ECO:0007669"/>
    <property type="project" value="TreeGrafter"/>
</dbReference>
<feature type="transmembrane region" description="Helical" evidence="9">
    <location>
        <begin position="199"/>
        <end position="218"/>
    </location>
</feature>
<keyword evidence="5 9" id="KW-1133">Transmembrane helix</keyword>
<dbReference type="PANTHER" id="PTHR10556:SF28">
    <property type="entry name" value="VERY-LONG-CHAIN ENOYL-COA REDUCTASE"/>
    <property type="match status" value="1"/>
</dbReference>
<feature type="transmembrane region" description="Helical" evidence="9">
    <location>
        <begin position="239"/>
        <end position="263"/>
    </location>
</feature>
<keyword evidence="8 9" id="KW-0472">Membrane</keyword>